<feature type="domain" description="RING-type" evidence="4">
    <location>
        <begin position="238"/>
        <end position="273"/>
    </location>
</feature>
<dbReference type="PROSITE" id="PS51257">
    <property type="entry name" value="PROKAR_LIPOPROTEIN"/>
    <property type="match status" value="1"/>
</dbReference>
<dbReference type="RefSeq" id="XP_002668263.1">
    <property type="nucleotide sequence ID" value="XM_002668217.1"/>
</dbReference>
<dbReference type="Proteomes" id="UP000006671">
    <property type="component" value="Unassembled WGS sequence"/>
</dbReference>
<feature type="coiled-coil region" evidence="2">
    <location>
        <begin position="145"/>
        <end position="176"/>
    </location>
</feature>
<keyword evidence="1" id="KW-0863">Zinc-finger</keyword>
<evidence type="ECO:0000259" key="4">
    <source>
        <dbReference type="PROSITE" id="PS50089"/>
    </source>
</evidence>
<dbReference type="PANTHER" id="PTHR46629">
    <property type="entry name" value="OS01G0917900 PROTEIN"/>
    <property type="match status" value="1"/>
</dbReference>
<dbReference type="InterPro" id="IPR013083">
    <property type="entry name" value="Znf_RING/FYVE/PHD"/>
</dbReference>
<evidence type="ECO:0000256" key="3">
    <source>
        <dbReference type="SAM" id="Phobius"/>
    </source>
</evidence>
<evidence type="ECO:0000313" key="5">
    <source>
        <dbReference type="EMBL" id="EFC35519.1"/>
    </source>
</evidence>
<dbReference type="OrthoDB" id="1711136at2759"/>
<dbReference type="Gene3D" id="3.30.40.10">
    <property type="entry name" value="Zinc/RING finger domain, C3HC4 (zinc finger)"/>
    <property type="match status" value="1"/>
</dbReference>
<dbReference type="PROSITE" id="PS50089">
    <property type="entry name" value="ZF_RING_2"/>
    <property type="match status" value="1"/>
</dbReference>
<keyword evidence="3" id="KW-0812">Transmembrane</keyword>
<organism evidence="6">
    <name type="scientific">Naegleria gruberi</name>
    <name type="common">Amoeba</name>
    <dbReference type="NCBI Taxonomy" id="5762"/>
    <lineage>
        <taxon>Eukaryota</taxon>
        <taxon>Discoba</taxon>
        <taxon>Heterolobosea</taxon>
        <taxon>Tetramitia</taxon>
        <taxon>Eutetramitia</taxon>
        <taxon>Vahlkampfiidae</taxon>
        <taxon>Naegleria</taxon>
    </lineage>
</organism>
<name>D2W5Y2_NAEGR</name>
<keyword evidence="1" id="KW-0479">Metal-binding</keyword>
<protein>
    <submittedName>
        <fullName evidence="5">Predicted protein</fullName>
    </submittedName>
</protein>
<dbReference type="GO" id="GO:0008270">
    <property type="term" value="F:zinc ion binding"/>
    <property type="evidence" value="ECO:0007669"/>
    <property type="project" value="UniProtKB-KW"/>
</dbReference>
<accession>D2W5Y2</accession>
<evidence type="ECO:0000256" key="2">
    <source>
        <dbReference type="SAM" id="Coils"/>
    </source>
</evidence>
<evidence type="ECO:0000313" key="6">
    <source>
        <dbReference type="Proteomes" id="UP000006671"/>
    </source>
</evidence>
<dbReference type="EMBL" id="GG739174">
    <property type="protein sequence ID" value="EFC35519.1"/>
    <property type="molecule type" value="Genomic_DNA"/>
</dbReference>
<proteinExistence type="predicted"/>
<dbReference type="SUPFAM" id="SSF57850">
    <property type="entry name" value="RING/U-box"/>
    <property type="match status" value="1"/>
</dbReference>
<sequence length="284" mass="33843">MSKTLNLQSVILFVLMMMMMMLLLITIASCDERTTKQLHDAIKNNHWELINQLIKGGEANPYEKVDYWFSKYDAFDIAVYYGNTKFLTNYMKQLEKEQEYKLQQLKKEQDQIQLETQLANQFKNTIYMTVLVIVGGSFLGYWYIQRKLNEQIEQENKQVEQNLRTKEQEKIKIENKLIEIGKEKMKIEVKLNEILEKQNSHQQPETQKRELERMKIELETANHELMDLKEKIEEEQRCCICMDRNKNAAFNPCGHVFCETCCSHCLSKCPICKTKPRSFYKLYM</sequence>
<keyword evidence="2" id="KW-0175">Coiled coil</keyword>
<keyword evidence="6" id="KW-1185">Reference proteome</keyword>
<keyword evidence="3" id="KW-1133">Transmembrane helix</keyword>
<keyword evidence="1" id="KW-0862">Zinc</keyword>
<feature type="coiled-coil region" evidence="2">
    <location>
        <begin position="208"/>
        <end position="238"/>
    </location>
</feature>
<feature type="transmembrane region" description="Helical" evidence="3">
    <location>
        <begin position="126"/>
        <end position="144"/>
    </location>
</feature>
<dbReference type="OMA" id="CICFERR"/>
<dbReference type="InParanoid" id="D2W5Y2"/>
<dbReference type="GeneID" id="8859251"/>
<dbReference type="SMART" id="SM00184">
    <property type="entry name" value="RING"/>
    <property type="match status" value="1"/>
</dbReference>
<evidence type="ECO:0000256" key="1">
    <source>
        <dbReference type="PROSITE-ProRule" id="PRU00175"/>
    </source>
</evidence>
<keyword evidence="3" id="KW-0472">Membrane</keyword>
<dbReference type="VEuPathDB" id="AmoebaDB:NAEGRDRAFT_76826"/>
<dbReference type="STRING" id="5762.D2W5Y2"/>
<dbReference type="Pfam" id="PF13920">
    <property type="entry name" value="zf-C3HC4_3"/>
    <property type="match status" value="1"/>
</dbReference>
<dbReference type="KEGG" id="ngr:NAEGRDRAFT_76826"/>
<feature type="transmembrane region" description="Helical" evidence="3">
    <location>
        <begin position="6"/>
        <end position="28"/>
    </location>
</feature>
<dbReference type="InterPro" id="IPR001841">
    <property type="entry name" value="Znf_RING"/>
</dbReference>
<reference evidence="5 6" key="1">
    <citation type="journal article" date="2010" name="Cell">
        <title>The genome of Naegleria gruberi illuminates early eukaryotic versatility.</title>
        <authorList>
            <person name="Fritz-Laylin L.K."/>
            <person name="Prochnik S.E."/>
            <person name="Ginger M.L."/>
            <person name="Dacks J.B."/>
            <person name="Carpenter M.L."/>
            <person name="Field M.C."/>
            <person name="Kuo A."/>
            <person name="Paredez A."/>
            <person name="Chapman J."/>
            <person name="Pham J."/>
            <person name="Shu S."/>
            <person name="Neupane R."/>
            <person name="Cipriano M."/>
            <person name="Mancuso J."/>
            <person name="Tu H."/>
            <person name="Salamov A."/>
            <person name="Lindquist E."/>
            <person name="Shapiro H."/>
            <person name="Lucas S."/>
            <person name="Grigoriev I.V."/>
            <person name="Cande W.Z."/>
            <person name="Fulton C."/>
            <person name="Rokhsar D.S."/>
            <person name="Dawson S.C."/>
        </authorList>
    </citation>
    <scope>NUCLEOTIDE SEQUENCE [LARGE SCALE GENOMIC DNA]</scope>
    <source>
        <strain evidence="5 6">NEG-M</strain>
    </source>
</reference>
<gene>
    <name evidence="5" type="ORF">NAEGRDRAFT_76826</name>
</gene>
<dbReference type="AlphaFoldDB" id="D2W5Y2"/>